<dbReference type="InterPro" id="IPR011063">
    <property type="entry name" value="TilS/TtcA_N"/>
</dbReference>
<dbReference type="EC" id="6.3.4.19" evidence="8"/>
<dbReference type="InterPro" id="IPR012795">
    <property type="entry name" value="tRNA_Ile_lys_synt_N"/>
</dbReference>
<dbReference type="HAMAP" id="MF_01161">
    <property type="entry name" value="tRNA_Ile_lys_synt"/>
    <property type="match status" value="1"/>
</dbReference>
<evidence type="ECO:0000313" key="10">
    <source>
        <dbReference type="EMBL" id="OAM89474.1"/>
    </source>
</evidence>
<keyword evidence="5 8" id="KW-0547">Nucleotide-binding</keyword>
<dbReference type="Proteomes" id="UP000078486">
    <property type="component" value="Unassembled WGS sequence"/>
</dbReference>
<reference evidence="10 11" key="1">
    <citation type="submission" date="2016-01" db="EMBL/GenBank/DDBJ databases">
        <title>High potential of lignocellulose degradation of a new Verrucomicrobia species.</title>
        <authorList>
            <person name="Wang Y."/>
            <person name="Shi Y."/>
            <person name="Qiu Z."/>
            <person name="Liu S."/>
            <person name="Yang H."/>
        </authorList>
    </citation>
    <scope>NUCLEOTIDE SEQUENCE [LARGE SCALE GENOMIC DNA]</scope>
    <source>
        <strain evidence="10 11">TSB47</strain>
    </source>
</reference>
<comment type="domain">
    <text evidence="8">The N-terminal region contains the highly conserved SGGXDS motif, predicted to be a P-loop motif involved in ATP binding.</text>
</comment>
<organism evidence="10 11">
    <name type="scientific">Termitidicoccus mucosus</name>
    <dbReference type="NCBI Taxonomy" id="1184151"/>
    <lineage>
        <taxon>Bacteria</taxon>
        <taxon>Pseudomonadati</taxon>
        <taxon>Verrucomicrobiota</taxon>
        <taxon>Opitutia</taxon>
        <taxon>Opitutales</taxon>
        <taxon>Opitutaceae</taxon>
        <taxon>Termitidicoccus</taxon>
    </lineage>
</organism>
<comment type="catalytic activity">
    <reaction evidence="7 8">
        <text>cytidine(34) in tRNA(Ile2) + L-lysine + ATP = lysidine(34) in tRNA(Ile2) + AMP + diphosphate + H(+)</text>
        <dbReference type="Rhea" id="RHEA:43744"/>
        <dbReference type="Rhea" id="RHEA-COMP:10625"/>
        <dbReference type="Rhea" id="RHEA-COMP:10670"/>
        <dbReference type="ChEBI" id="CHEBI:15378"/>
        <dbReference type="ChEBI" id="CHEBI:30616"/>
        <dbReference type="ChEBI" id="CHEBI:32551"/>
        <dbReference type="ChEBI" id="CHEBI:33019"/>
        <dbReference type="ChEBI" id="CHEBI:82748"/>
        <dbReference type="ChEBI" id="CHEBI:83665"/>
        <dbReference type="ChEBI" id="CHEBI:456215"/>
        <dbReference type="EC" id="6.3.4.19"/>
    </reaction>
</comment>
<evidence type="ECO:0000259" key="9">
    <source>
        <dbReference type="SMART" id="SM00977"/>
    </source>
</evidence>
<dbReference type="GO" id="GO:0005524">
    <property type="term" value="F:ATP binding"/>
    <property type="evidence" value="ECO:0007669"/>
    <property type="project" value="UniProtKB-UniRule"/>
</dbReference>
<comment type="function">
    <text evidence="8">Ligates lysine onto the cytidine present at position 34 of the AUA codon-specific tRNA(Ile) that contains the anticodon CAU, in an ATP-dependent manner. Cytidine is converted to lysidine, thus changing the amino acid specificity of the tRNA from methionine to isoleucine.</text>
</comment>
<dbReference type="PANTHER" id="PTHR43033:SF1">
    <property type="entry name" value="TRNA(ILE)-LYSIDINE SYNTHASE-RELATED"/>
    <property type="match status" value="1"/>
</dbReference>
<dbReference type="SUPFAM" id="SSF52402">
    <property type="entry name" value="Adenine nucleotide alpha hydrolases-like"/>
    <property type="match status" value="1"/>
</dbReference>
<protein>
    <recommendedName>
        <fullName evidence="8">tRNA(Ile)-lysidine synthase</fullName>
        <ecNumber evidence="8">6.3.4.19</ecNumber>
    </recommendedName>
    <alternativeName>
        <fullName evidence="8">tRNA(Ile)-2-lysyl-cytidine synthase</fullName>
    </alternativeName>
    <alternativeName>
        <fullName evidence="8">tRNA(Ile)-lysidine synthetase</fullName>
    </alternativeName>
</protein>
<evidence type="ECO:0000256" key="7">
    <source>
        <dbReference type="ARBA" id="ARBA00048539"/>
    </source>
</evidence>
<dbReference type="GO" id="GO:0005737">
    <property type="term" value="C:cytoplasm"/>
    <property type="evidence" value="ECO:0007669"/>
    <property type="project" value="UniProtKB-SubCell"/>
</dbReference>
<feature type="binding site" evidence="8">
    <location>
        <begin position="44"/>
        <end position="49"/>
    </location>
    <ligand>
        <name>ATP</name>
        <dbReference type="ChEBI" id="CHEBI:30616"/>
    </ligand>
</feature>
<dbReference type="STRING" id="1184151.AW736_08780"/>
<keyword evidence="11" id="KW-1185">Reference proteome</keyword>
<dbReference type="NCBIfam" id="TIGR02433">
    <property type="entry name" value="lysidine_TilS_C"/>
    <property type="match status" value="1"/>
</dbReference>
<keyword evidence="6 8" id="KW-0067">ATP-binding</keyword>
<dbReference type="SMART" id="SM00977">
    <property type="entry name" value="TilS_C"/>
    <property type="match status" value="1"/>
</dbReference>
<dbReference type="SUPFAM" id="SSF56037">
    <property type="entry name" value="PheT/TilS domain"/>
    <property type="match status" value="1"/>
</dbReference>
<evidence type="ECO:0000313" key="11">
    <source>
        <dbReference type="Proteomes" id="UP000078486"/>
    </source>
</evidence>
<dbReference type="Gene3D" id="3.40.50.620">
    <property type="entry name" value="HUPs"/>
    <property type="match status" value="1"/>
</dbReference>
<dbReference type="InterPro" id="IPR012796">
    <property type="entry name" value="Lysidine-tRNA-synth_C"/>
</dbReference>
<comment type="subcellular location">
    <subcellularLocation>
        <location evidence="1 8">Cytoplasm</location>
    </subcellularLocation>
</comment>
<evidence type="ECO:0000256" key="1">
    <source>
        <dbReference type="ARBA" id="ARBA00004496"/>
    </source>
</evidence>
<name>A0A178IHL2_9BACT</name>
<proteinExistence type="inferred from homology"/>
<keyword evidence="4 8" id="KW-0819">tRNA processing</keyword>
<dbReference type="GO" id="GO:0032267">
    <property type="term" value="F:tRNA(Ile)-lysidine synthase activity"/>
    <property type="evidence" value="ECO:0007669"/>
    <property type="project" value="UniProtKB-EC"/>
</dbReference>
<evidence type="ECO:0000256" key="5">
    <source>
        <dbReference type="ARBA" id="ARBA00022741"/>
    </source>
</evidence>
<dbReference type="InterPro" id="IPR014729">
    <property type="entry name" value="Rossmann-like_a/b/a_fold"/>
</dbReference>
<comment type="similarity">
    <text evidence="8">Belongs to the tRNA(Ile)-lysidine synthase family.</text>
</comment>
<sequence>MLSIDVSIFAAPLVARDALHPAVLSAANHCIHRSDTSWWCVAFSGGADSLALLLAVAGLWPERRERLVALHFNHRLRGEASDGDERFCREMCAGLGIAIRAGHWEEAPVAGVVSEAQAREARHAFFKREMDALGARVLWLGHQKDDAAETQLMRLARGSSSAGLAAPRPVQRLADGRVFLRPLLTLTKAEIMAALRSRGVAWREDATNAGGDFFRNRIRRDVLPAWVAAAPNDALEGAALSRELLEEDDAALEAWLEELTGCGMGSAERGIGGASAAENGGDGKDGSADLAGMSLRSEPVRDFAGGFRGQRPTVCHARAPLAGTVTLDLRPLAGKPRALWRRALRRWEPASGLARAGFEALLESCMRGGDFQRVSVGEGFVSMRGGVLSFSAVPAGGAAVMPGGAEARGRWETAAPASLPAQAGCVLFLPDGATIAAQEVVISQGLRGRILAGKFEPSHEVYVSLEESMPPFVVRPWLPGDRYRPLGAPGSAKLHDLFINRKIPAGSRLSLPVVCDARGRIVWVPGLPPAEEVKISNSSSVGLRLTYGSGTSTVRH</sequence>
<comment type="caution">
    <text evidence="10">The sequence shown here is derived from an EMBL/GenBank/DDBJ whole genome shotgun (WGS) entry which is preliminary data.</text>
</comment>
<evidence type="ECO:0000256" key="8">
    <source>
        <dbReference type="HAMAP-Rule" id="MF_01161"/>
    </source>
</evidence>
<evidence type="ECO:0000256" key="3">
    <source>
        <dbReference type="ARBA" id="ARBA00022598"/>
    </source>
</evidence>
<dbReference type="NCBIfam" id="TIGR02432">
    <property type="entry name" value="lysidine_TilS_N"/>
    <property type="match status" value="1"/>
</dbReference>
<dbReference type="AlphaFoldDB" id="A0A178IHL2"/>
<evidence type="ECO:0000256" key="2">
    <source>
        <dbReference type="ARBA" id="ARBA00022490"/>
    </source>
</evidence>
<accession>A0A178IHL2</accession>
<dbReference type="PANTHER" id="PTHR43033">
    <property type="entry name" value="TRNA(ILE)-LYSIDINE SYNTHASE-RELATED"/>
    <property type="match status" value="1"/>
</dbReference>
<dbReference type="CDD" id="cd01992">
    <property type="entry name" value="TilS_N"/>
    <property type="match status" value="1"/>
</dbReference>
<gene>
    <name evidence="8" type="primary">tilS</name>
    <name evidence="10" type="ORF">AW736_08780</name>
</gene>
<dbReference type="Pfam" id="PF01171">
    <property type="entry name" value="ATP_bind_3"/>
    <property type="match status" value="1"/>
</dbReference>
<dbReference type="Pfam" id="PF11734">
    <property type="entry name" value="TilS_C"/>
    <property type="match status" value="1"/>
</dbReference>
<feature type="domain" description="Lysidine-tRNA(Ile) synthetase C-terminal" evidence="9">
    <location>
        <begin position="472"/>
        <end position="545"/>
    </location>
</feature>
<dbReference type="InterPro" id="IPR012094">
    <property type="entry name" value="tRNA_Ile_lys_synt"/>
</dbReference>
<dbReference type="GO" id="GO:0006400">
    <property type="term" value="P:tRNA modification"/>
    <property type="evidence" value="ECO:0007669"/>
    <property type="project" value="UniProtKB-UniRule"/>
</dbReference>
<keyword evidence="3 8" id="KW-0436">Ligase</keyword>
<dbReference type="EMBL" id="LRRQ01000094">
    <property type="protein sequence ID" value="OAM89474.1"/>
    <property type="molecule type" value="Genomic_DNA"/>
</dbReference>
<evidence type="ECO:0000256" key="6">
    <source>
        <dbReference type="ARBA" id="ARBA00022840"/>
    </source>
</evidence>
<evidence type="ECO:0000256" key="4">
    <source>
        <dbReference type="ARBA" id="ARBA00022694"/>
    </source>
</evidence>
<keyword evidence="2 8" id="KW-0963">Cytoplasm</keyword>